<gene>
    <name evidence="6" type="ORF">FF38_05451</name>
</gene>
<dbReference type="Pfam" id="PF00628">
    <property type="entry name" value="PHD"/>
    <property type="match status" value="1"/>
</dbReference>
<keyword evidence="3" id="KW-0862">Zinc</keyword>
<evidence type="ECO:0000313" key="6">
    <source>
        <dbReference type="EMBL" id="KNC29124.1"/>
    </source>
</evidence>
<dbReference type="Proteomes" id="UP000037069">
    <property type="component" value="Unassembled WGS sequence"/>
</dbReference>
<dbReference type="InterPro" id="IPR019786">
    <property type="entry name" value="Zinc_finger_PHD-type_CS"/>
</dbReference>
<proteinExistence type="predicted"/>
<dbReference type="OrthoDB" id="8059039at2759"/>
<reference evidence="6 7" key="1">
    <citation type="journal article" date="2015" name="Nat. Commun.">
        <title>Lucilia cuprina genome unlocks parasitic fly biology to underpin future interventions.</title>
        <authorList>
            <person name="Anstead C.A."/>
            <person name="Korhonen P.K."/>
            <person name="Young N.D."/>
            <person name="Hall R.S."/>
            <person name="Jex A.R."/>
            <person name="Murali S.C."/>
            <person name="Hughes D.S."/>
            <person name="Lee S.F."/>
            <person name="Perry T."/>
            <person name="Stroehlein A.J."/>
            <person name="Ansell B.R."/>
            <person name="Breugelmans B."/>
            <person name="Hofmann A."/>
            <person name="Qu J."/>
            <person name="Dugan S."/>
            <person name="Lee S.L."/>
            <person name="Chao H."/>
            <person name="Dinh H."/>
            <person name="Han Y."/>
            <person name="Doddapaneni H.V."/>
            <person name="Worley K.C."/>
            <person name="Muzny D.M."/>
            <person name="Ioannidis P."/>
            <person name="Waterhouse R.M."/>
            <person name="Zdobnov E.M."/>
            <person name="James P.J."/>
            <person name="Bagnall N.H."/>
            <person name="Kotze A.C."/>
            <person name="Gibbs R.A."/>
            <person name="Richards S."/>
            <person name="Batterham P."/>
            <person name="Gasser R.B."/>
        </authorList>
    </citation>
    <scope>NUCLEOTIDE SEQUENCE [LARGE SCALE GENOMIC DNA]</scope>
    <source>
        <strain evidence="6 7">LS</strain>
        <tissue evidence="6">Full body</tissue>
    </source>
</reference>
<dbReference type="InterPro" id="IPR011011">
    <property type="entry name" value="Znf_FYVE_PHD"/>
</dbReference>
<protein>
    <recommendedName>
        <fullName evidence="5">PHD-type domain-containing protein</fullName>
    </recommendedName>
</protein>
<dbReference type="InterPro" id="IPR019787">
    <property type="entry name" value="Znf_PHD-finger"/>
</dbReference>
<dbReference type="GO" id="GO:0008270">
    <property type="term" value="F:zinc ion binding"/>
    <property type="evidence" value="ECO:0007669"/>
    <property type="project" value="UniProtKB-KW"/>
</dbReference>
<comment type="caution">
    <text evidence="6">The sequence shown here is derived from an EMBL/GenBank/DDBJ whole genome shotgun (WGS) entry which is preliminary data.</text>
</comment>
<dbReference type="AlphaFoldDB" id="A0A0L0CCD6"/>
<dbReference type="InterPro" id="IPR013083">
    <property type="entry name" value="Znf_RING/FYVE/PHD"/>
</dbReference>
<keyword evidence="2 4" id="KW-0863">Zinc-finger</keyword>
<dbReference type="Gene3D" id="3.30.40.10">
    <property type="entry name" value="Zinc/RING finger domain, C3HC4 (zinc finger)"/>
    <property type="match status" value="1"/>
</dbReference>
<accession>A0A0L0CCD6</accession>
<evidence type="ECO:0000259" key="5">
    <source>
        <dbReference type="PROSITE" id="PS50016"/>
    </source>
</evidence>
<dbReference type="InterPro" id="IPR001965">
    <property type="entry name" value="Znf_PHD"/>
</dbReference>
<dbReference type="EMBL" id="JRES01000689">
    <property type="protein sequence ID" value="KNC29124.1"/>
    <property type="molecule type" value="Genomic_DNA"/>
</dbReference>
<organism evidence="6 7">
    <name type="scientific">Lucilia cuprina</name>
    <name type="common">Green bottle fly</name>
    <name type="synonym">Australian sheep blowfly</name>
    <dbReference type="NCBI Taxonomy" id="7375"/>
    <lineage>
        <taxon>Eukaryota</taxon>
        <taxon>Metazoa</taxon>
        <taxon>Ecdysozoa</taxon>
        <taxon>Arthropoda</taxon>
        <taxon>Hexapoda</taxon>
        <taxon>Insecta</taxon>
        <taxon>Pterygota</taxon>
        <taxon>Neoptera</taxon>
        <taxon>Endopterygota</taxon>
        <taxon>Diptera</taxon>
        <taxon>Brachycera</taxon>
        <taxon>Muscomorpha</taxon>
        <taxon>Oestroidea</taxon>
        <taxon>Calliphoridae</taxon>
        <taxon>Luciliinae</taxon>
        <taxon>Lucilia</taxon>
    </lineage>
</organism>
<keyword evidence="7" id="KW-1185">Reference proteome</keyword>
<dbReference type="PROSITE" id="PS01359">
    <property type="entry name" value="ZF_PHD_1"/>
    <property type="match status" value="1"/>
</dbReference>
<dbReference type="SMART" id="SM00249">
    <property type="entry name" value="PHD"/>
    <property type="match status" value="1"/>
</dbReference>
<evidence type="ECO:0000313" key="7">
    <source>
        <dbReference type="Proteomes" id="UP000037069"/>
    </source>
</evidence>
<feature type="domain" description="PHD-type" evidence="5">
    <location>
        <begin position="6"/>
        <end position="63"/>
    </location>
</feature>
<evidence type="ECO:0000256" key="2">
    <source>
        <dbReference type="ARBA" id="ARBA00022771"/>
    </source>
</evidence>
<name>A0A0L0CCD6_LUCCU</name>
<evidence type="ECO:0000256" key="1">
    <source>
        <dbReference type="ARBA" id="ARBA00022723"/>
    </source>
</evidence>
<dbReference type="PROSITE" id="PS50016">
    <property type="entry name" value="ZF_PHD_2"/>
    <property type="match status" value="1"/>
</dbReference>
<dbReference type="STRING" id="7375.A0A0L0CCD6"/>
<keyword evidence="1" id="KW-0479">Metal-binding</keyword>
<evidence type="ECO:0000256" key="3">
    <source>
        <dbReference type="ARBA" id="ARBA00022833"/>
    </source>
</evidence>
<evidence type="ECO:0000256" key="4">
    <source>
        <dbReference type="PROSITE-ProRule" id="PRU00146"/>
    </source>
</evidence>
<sequence>MPPTKTFKCGCCKDNINETQGSILCKTCSLWFHTSCIKLSESALSAPKENNLLSFSCKTCNENPRAGLECLLRKNICDLNVKIDGFINKVSDEQNSIRKTMEDTVASFKSEIASCIKDMKSEIIDCNKLIQYVDSSASKKITALEEENNILHKRFNRADIVINGLPAGMGDLVAVGVKIGSIHDVQISENDIYHVCYFNNRKAILIKFNRVSLRDKIMKQYLSSRSLTVRDVIGGDIASRVYLNDHYSPAAAKLNAICRKLLNRKIIKAKITRSGGDEVVLDCAGCSELLV</sequence>
<dbReference type="SUPFAM" id="SSF57903">
    <property type="entry name" value="FYVE/PHD zinc finger"/>
    <property type="match status" value="1"/>
</dbReference>